<sequence length="81" mass="9045">MGGLPGWLIRAGGCGALSGRRPRPVWEFHKFAKMVVLHPPVKVSKQRVCERVKPSSLTLDQYESEANNGRCHQCGDEGWNQ</sequence>
<dbReference type="AlphaFoldDB" id="A0A4C1VZM8"/>
<dbReference type="Proteomes" id="UP000299102">
    <property type="component" value="Unassembled WGS sequence"/>
</dbReference>
<reference evidence="1 2" key="1">
    <citation type="journal article" date="2019" name="Commun. Biol.">
        <title>The bagworm genome reveals a unique fibroin gene that provides high tensile strength.</title>
        <authorList>
            <person name="Kono N."/>
            <person name="Nakamura H."/>
            <person name="Ohtoshi R."/>
            <person name="Tomita M."/>
            <person name="Numata K."/>
            <person name="Arakawa K."/>
        </authorList>
    </citation>
    <scope>NUCLEOTIDE SEQUENCE [LARGE SCALE GENOMIC DNA]</scope>
</reference>
<proteinExistence type="predicted"/>
<accession>A0A4C1VZM8</accession>
<evidence type="ECO:0000313" key="1">
    <source>
        <dbReference type="EMBL" id="GBP44263.1"/>
    </source>
</evidence>
<organism evidence="1 2">
    <name type="scientific">Eumeta variegata</name>
    <name type="common">Bagworm moth</name>
    <name type="synonym">Eumeta japonica</name>
    <dbReference type="NCBI Taxonomy" id="151549"/>
    <lineage>
        <taxon>Eukaryota</taxon>
        <taxon>Metazoa</taxon>
        <taxon>Ecdysozoa</taxon>
        <taxon>Arthropoda</taxon>
        <taxon>Hexapoda</taxon>
        <taxon>Insecta</taxon>
        <taxon>Pterygota</taxon>
        <taxon>Neoptera</taxon>
        <taxon>Endopterygota</taxon>
        <taxon>Lepidoptera</taxon>
        <taxon>Glossata</taxon>
        <taxon>Ditrysia</taxon>
        <taxon>Tineoidea</taxon>
        <taxon>Psychidae</taxon>
        <taxon>Oiketicinae</taxon>
        <taxon>Eumeta</taxon>
    </lineage>
</organism>
<name>A0A4C1VZM8_EUMVA</name>
<keyword evidence="2" id="KW-1185">Reference proteome</keyword>
<comment type="caution">
    <text evidence="1">The sequence shown here is derived from an EMBL/GenBank/DDBJ whole genome shotgun (WGS) entry which is preliminary data.</text>
</comment>
<dbReference type="EMBL" id="BGZK01000449">
    <property type="protein sequence ID" value="GBP44263.1"/>
    <property type="molecule type" value="Genomic_DNA"/>
</dbReference>
<evidence type="ECO:0000313" key="2">
    <source>
        <dbReference type="Proteomes" id="UP000299102"/>
    </source>
</evidence>
<protein>
    <submittedName>
        <fullName evidence="1">Uncharacterized protein</fullName>
    </submittedName>
</protein>
<gene>
    <name evidence="1" type="ORF">EVAR_22147_1</name>
</gene>